<dbReference type="GO" id="GO:0008408">
    <property type="term" value="F:3'-5' exonuclease activity"/>
    <property type="evidence" value="ECO:0007669"/>
    <property type="project" value="TreeGrafter"/>
</dbReference>
<gene>
    <name evidence="9" type="ORF">BMR96_08575</name>
</gene>
<reference evidence="9 10" key="1">
    <citation type="journal article" date="2017" name="Front. Microbiol.">
        <title>Genomic Characterization of Dairy Associated Leuconostoc Species and Diversity of Leuconostocs in Undefined Mixed Mesophilic Starter Cultures.</title>
        <authorList>
            <person name="Frantzen C.A."/>
            <person name="Kot W."/>
            <person name="Pedersen T.B."/>
            <person name="Ardo Y.M."/>
            <person name="Broadbent J.R."/>
            <person name="Neve H."/>
            <person name="Hansen L.H."/>
            <person name="Dal Bello F."/>
            <person name="Ostlie H.M."/>
            <person name="Kleppen H.P."/>
            <person name="Vogensen F.K."/>
            <person name="Holo H."/>
        </authorList>
    </citation>
    <scope>NUCLEOTIDE SEQUENCE [LARGE SCALE GENOMIC DNA]</scope>
    <source>
        <strain evidence="9 10">LMGCF08</strain>
    </source>
</reference>
<dbReference type="InterPro" id="IPR012337">
    <property type="entry name" value="RNaseH-like_sf"/>
</dbReference>
<dbReference type="Gene3D" id="3.40.50.10190">
    <property type="entry name" value="BRCT domain"/>
    <property type="match status" value="1"/>
</dbReference>
<dbReference type="AlphaFoldDB" id="A0A1X0VBR9"/>
<evidence type="ECO:0000256" key="3">
    <source>
        <dbReference type="ARBA" id="ARBA00022705"/>
    </source>
</evidence>
<evidence type="ECO:0000313" key="9">
    <source>
        <dbReference type="EMBL" id="ORI97163.1"/>
    </source>
</evidence>
<dbReference type="STRING" id="33968.BMS77_09095"/>
<dbReference type="CDD" id="cd17748">
    <property type="entry name" value="BRCT_DNA_ligase_like"/>
    <property type="match status" value="1"/>
</dbReference>
<dbReference type="SUPFAM" id="SSF53098">
    <property type="entry name" value="Ribonuclease H-like"/>
    <property type="match status" value="1"/>
</dbReference>
<accession>A0A1X0VBR9</accession>
<dbReference type="PANTHER" id="PTHR30231">
    <property type="entry name" value="DNA POLYMERASE III SUBUNIT EPSILON"/>
    <property type="match status" value="1"/>
</dbReference>
<keyword evidence="6" id="KW-0239">DNA-directed DNA polymerase</keyword>
<dbReference type="GO" id="GO:0005829">
    <property type="term" value="C:cytosol"/>
    <property type="evidence" value="ECO:0007669"/>
    <property type="project" value="TreeGrafter"/>
</dbReference>
<dbReference type="Pfam" id="PF00533">
    <property type="entry name" value="BRCT"/>
    <property type="match status" value="1"/>
</dbReference>
<dbReference type="PANTHER" id="PTHR30231:SF41">
    <property type="entry name" value="DNA POLYMERASE III SUBUNIT EPSILON"/>
    <property type="match status" value="1"/>
</dbReference>
<dbReference type="SUPFAM" id="SSF52113">
    <property type="entry name" value="BRCT domain"/>
    <property type="match status" value="1"/>
</dbReference>
<dbReference type="CDD" id="cd06127">
    <property type="entry name" value="DEDDh"/>
    <property type="match status" value="1"/>
</dbReference>
<evidence type="ECO:0000256" key="7">
    <source>
        <dbReference type="ARBA" id="ARBA00070925"/>
    </source>
</evidence>
<evidence type="ECO:0000256" key="2">
    <source>
        <dbReference type="ARBA" id="ARBA00022695"/>
    </source>
</evidence>
<dbReference type="InterPro" id="IPR013520">
    <property type="entry name" value="Ribonucl_H"/>
</dbReference>
<dbReference type="GO" id="GO:0045004">
    <property type="term" value="P:DNA replication proofreading"/>
    <property type="evidence" value="ECO:0007669"/>
    <property type="project" value="TreeGrafter"/>
</dbReference>
<keyword evidence="3" id="KW-0235">DNA replication</keyword>
<evidence type="ECO:0000256" key="1">
    <source>
        <dbReference type="ARBA" id="ARBA00022679"/>
    </source>
</evidence>
<dbReference type="InterPro" id="IPR036420">
    <property type="entry name" value="BRCT_dom_sf"/>
</dbReference>
<dbReference type="Proteomes" id="UP000192288">
    <property type="component" value="Unassembled WGS sequence"/>
</dbReference>
<dbReference type="FunFam" id="3.30.420.10:FF:000045">
    <property type="entry name" value="3'-5' exonuclease DinG"/>
    <property type="match status" value="1"/>
</dbReference>
<evidence type="ECO:0000256" key="4">
    <source>
        <dbReference type="ARBA" id="ARBA00022722"/>
    </source>
</evidence>
<dbReference type="GO" id="GO:0003887">
    <property type="term" value="F:DNA-directed DNA polymerase activity"/>
    <property type="evidence" value="ECO:0007669"/>
    <property type="project" value="UniProtKB-KW"/>
</dbReference>
<keyword evidence="5" id="KW-0269">Exonuclease</keyword>
<keyword evidence="5" id="KW-0378">Hydrolase</keyword>
<dbReference type="GO" id="GO:0003677">
    <property type="term" value="F:DNA binding"/>
    <property type="evidence" value="ECO:0007669"/>
    <property type="project" value="InterPro"/>
</dbReference>
<comment type="caution">
    <text evidence="9">The sequence shown here is derived from an EMBL/GenBank/DDBJ whole genome shotgun (WGS) entry which is preliminary data.</text>
</comment>
<organism evidence="9 10">
    <name type="scientific">Leuconostoc pseudomesenteroides</name>
    <dbReference type="NCBI Taxonomy" id="33968"/>
    <lineage>
        <taxon>Bacteria</taxon>
        <taxon>Bacillati</taxon>
        <taxon>Bacillota</taxon>
        <taxon>Bacilli</taxon>
        <taxon>Lactobacillales</taxon>
        <taxon>Lactobacillaceae</taxon>
        <taxon>Leuconostoc</taxon>
    </lineage>
</organism>
<sequence length="327" mass="37322">MVTIRITNDGIRIENENQTKKVRNKGKSLLQLPKNYSIIDIETTGLSPEWNDILEVSSIRIRNNEVVDKFSRLLKPDDFNEVDPYIEKLTGISTNMILESGGEPKEVLGDFLTFVGSDTIVGHNVNFDINFLYDNIKLQFQKEFTNDFVDTYRLSKYYAFPTIKKQSLINLSQLFDLGTTTFHRSLSDSFTTFEIYNKILSELGDDWVPPRKKRHQISHKASDVVGDPEKIDIYNPFYNANVVFTGKLTQFTRTNAQKLIANIGGNPQDGVNKSTNYLVSGVQDSKVINGDYSSKQIKAMKLKQQGQDINIIDENIFIEMLAEHLED</sequence>
<dbReference type="InterPro" id="IPR006054">
    <property type="entry name" value="DnaQ"/>
</dbReference>
<keyword evidence="4" id="KW-0540">Nuclease</keyword>
<dbReference type="NCBIfam" id="TIGR00573">
    <property type="entry name" value="dnaq"/>
    <property type="match status" value="1"/>
</dbReference>
<feature type="domain" description="BRCT" evidence="8">
    <location>
        <begin position="232"/>
        <end position="321"/>
    </location>
</feature>
<name>A0A1X0VBR9_LEUPS</name>
<dbReference type="InterPro" id="IPR036397">
    <property type="entry name" value="RNaseH_sf"/>
</dbReference>
<dbReference type="SMART" id="SM00479">
    <property type="entry name" value="EXOIII"/>
    <property type="match status" value="1"/>
</dbReference>
<dbReference type="Gene3D" id="3.30.420.10">
    <property type="entry name" value="Ribonuclease H-like superfamily/Ribonuclease H"/>
    <property type="match status" value="1"/>
</dbReference>
<dbReference type="RefSeq" id="WP_080519542.1">
    <property type="nucleotide sequence ID" value="NZ_MPLS01000040.1"/>
</dbReference>
<keyword evidence="1" id="KW-0808">Transferase</keyword>
<keyword evidence="2" id="KW-0548">Nucleotidyltransferase</keyword>
<evidence type="ECO:0000256" key="6">
    <source>
        <dbReference type="ARBA" id="ARBA00022932"/>
    </source>
</evidence>
<evidence type="ECO:0000256" key="5">
    <source>
        <dbReference type="ARBA" id="ARBA00022839"/>
    </source>
</evidence>
<evidence type="ECO:0000259" key="8">
    <source>
        <dbReference type="PROSITE" id="PS50172"/>
    </source>
</evidence>
<proteinExistence type="predicted"/>
<dbReference type="Pfam" id="PF00929">
    <property type="entry name" value="RNase_T"/>
    <property type="match status" value="1"/>
</dbReference>
<dbReference type="InterPro" id="IPR001357">
    <property type="entry name" value="BRCT_dom"/>
</dbReference>
<dbReference type="PROSITE" id="PS50172">
    <property type="entry name" value="BRCT"/>
    <property type="match status" value="1"/>
</dbReference>
<protein>
    <recommendedName>
        <fullName evidence="7">DNA polymerase III polC-type</fullName>
    </recommendedName>
</protein>
<evidence type="ECO:0000313" key="10">
    <source>
        <dbReference type="Proteomes" id="UP000192288"/>
    </source>
</evidence>
<dbReference type="EMBL" id="MPLS01000040">
    <property type="protein sequence ID" value="ORI97163.1"/>
    <property type="molecule type" value="Genomic_DNA"/>
</dbReference>